<reference evidence="1" key="1">
    <citation type="journal article" date="2014" name="Int. J. Syst. Evol. Microbiol.">
        <title>Complete genome sequence of Corynebacterium casei LMG S-19264T (=DSM 44701T), isolated from a smear-ripened cheese.</title>
        <authorList>
            <consortium name="US DOE Joint Genome Institute (JGI-PGF)"/>
            <person name="Walter F."/>
            <person name="Albersmeier A."/>
            <person name="Kalinowski J."/>
            <person name="Ruckert C."/>
        </authorList>
    </citation>
    <scope>NUCLEOTIDE SEQUENCE</scope>
    <source>
        <strain evidence="1">CCM 7684</strain>
    </source>
</reference>
<dbReference type="RefSeq" id="WP_229729372.1">
    <property type="nucleotide sequence ID" value="NZ_BMCP01000002.1"/>
</dbReference>
<keyword evidence="2" id="KW-1185">Reference proteome</keyword>
<dbReference type="EMBL" id="BMCP01000002">
    <property type="protein sequence ID" value="GGE45114.1"/>
    <property type="molecule type" value="Genomic_DNA"/>
</dbReference>
<protein>
    <submittedName>
        <fullName evidence="1">Uncharacterized protein</fullName>
    </submittedName>
</protein>
<proteinExistence type="predicted"/>
<evidence type="ECO:0000313" key="2">
    <source>
        <dbReference type="Proteomes" id="UP000602745"/>
    </source>
</evidence>
<sequence length="101" mass="11188">MGIWTLDISGTAVVVIGDVERDEAQDIVSDDAFQDDLMAFESDGAPLWDGTAELVVREAMPDEHEIWKEARAEAEAEEDFEEDEASVVFLVPVSDPDDEED</sequence>
<dbReference type="AlphaFoldDB" id="A0A8J3DVK1"/>
<comment type="caution">
    <text evidence="1">The sequence shown here is derived from an EMBL/GenBank/DDBJ whole genome shotgun (WGS) entry which is preliminary data.</text>
</comment>
<name>A0A8J3DVK1_9RHOB</name>
<accession>A0A8J3DVK1</accession>
<dbReference type="Proteomes" id="UP000602745">
    <property type="component" value="Unassembled WGS sequence"/>
</dbReference>
<gene>
    <name evidence="1" type="ORF">GCM10007276_22850</name>
</gene>
<reference evidence="1" key="2">
    <citation type="submission" date="2020-09" db="EMBL/GenBank/DDBJ databases">
        <authorList>
            <person name="Sun Q."/>
            <person name="Sedlacek I."/>
        </authorList>
    </citation>
    <scope>NUCLEOTIDE SEQUENCE</scope>
    <source>
        <strain evidence="1">CCM 7684</strain>
    </source>
</reference>
<evidence type="ECO:0000313" key="1">
    <source>
        <dbReference type="EMBL" id="GGE45114.1"/>
    </source>
</evidence>
<organism evidence="1 2">
    <name type="scientific">Agaricicola taiwanensis</name>
    <dbReference type="NCBI Taxonomy" id="591372"/>
    <lineage>
        <taxon>Bacteria</taxon>
        <taxon>Pseudomonadati</taxon>
        <taxon>Pseudomonadota</taxon>
        <taxon>Alphaproteobacteria</taxon>
        <taxon>Rhodobacterales</taxon>
        <taxon>Paracoccaceae</taxon>
        <taxon>Agaricicola</taxon>
    </lineage>
</organism>